<proteinExistence type="predicted"/>
<dbReference type="InterPro" id="IPR052020">
    <property type="entry name" value="Cyclic_di-GMP/3'3'-cGAMP_PDE"/>
</dbReference>
<protein>
    <recommendedName>
        <fullName evidence="1">HD-GYP domain-containing protein</fullName>
    </recommendedName>
</protein>
<evidence type="ECO:0000313" key="2">
    <source>
        <dbReference type="EMBL" id="MCA9730438.1"/>
    </source>
</evidence>
<feature type="non-terminal residue" evidence="2">
    <location>
        <position position="1"/>
    </location>
</feature>
<organism evidence="2 3">
    <name type="scientific">Eiseniibacteriota bacterium</name>
    <dbReference type="NCBI Taxonomy" id="2212470"/>
    <lineage>
        <taxon>Bacteria</taxon>
        <taxon>Candidatus Eiseniibacteriota</taxon>
    </lineage>
</organism>
<dbReference type="Proteomes" id="UP000697710">
    <property type="component" value="Unassembled WGS sequence"/>
</dbReference>
<gene>
    <name evidence="2" type="ORF">KC729_22350</name>
</gene>
<dbReference type="CDD" id="cd00077">
    <property type="entry name" value="HDc"/>
    <property type="match status" value="1"/>
</dbReference>
<comment type="caution">
    <text evidence="2">The sequence shown here is derived from an EMBL/GenBank/DDBJ whole genome shotgun (WGS) entry which is preliminary data.</text>
</comment>
<dbReference type="InterPro" id="IPR003607">
    <property type="entry name" value="HD/PDEase_dom"/>
</dbReference>
<dbReference type="Pfam" id="PF13487">
    <property type="entry name" value="HD_5"/>
    <property type="match status" value="1"/>
</dbReference>
<accession>A0A956RRK2</accession>
<dbReference type="SUPFAM" id="SSF109604">
    <property type="entry name" value="HD-domain/PDEase-like"/>
    <property type="match status" value="1"/>
</dbReference>
<reference evidence="2" key="1">
    <citation type="submission" date="2020-04" db="EMBL/GenBank/DDBJ databases">
        <authorList>
            <person name="Zhang T."/>
        </authorList>
    </citation>
    <scope>NUCLEOTIDE SEQUENCE</scope>
    <source>
        <strain evidence="2">HKST-UBA01</strain>
    </source>
</reference>
<sequence>VRHHHEWFDGTGYPDGIAGSEIPLESRIIAVAETFDALTSDHSYQQPVSKAEAISRIEASTGVQFDPQVVNAFLEIRDELPAS</sequence>
<dbReference type="PANTHER" id="PTHR45228">
    <property type="entry name" value="CYCLIC DI-GMP PHOSPHODIESTERASE TM_0186-RELATED"/>
    <property type="match status" value="1"/>
</dbReference>
<dbReference type="PROSITE" id="PS51832">
    <property type="entry name" value="HD_GYP"/>
    <property type="match status" value="1"/>
</dbReference>
<evidence type="ECO:0000313" key="3">
    <source>
        <dbReference type="Proteomes" id="UP000697710"/>
    </source>
</evidence>
<reference evidence="2" key="2">
    <citation type="journal article" date="2021" name="Microbiome">
        <title>Successional dynamics and alternative stable states in a saline activated sludge microbial community over 9 years.</title>
        <authorList>
            <person name="Wang Y."/>
            <person name="Ye J."/>
            <person name="Ju F."/>
            <person name="Liu L."/>
            <person name="Boyd J.A."/>
            <person name="Deng Y."/>
            <person name="Parks D.H."/>
            <person name="Jiang X."/>
            <person name="Yin X."/>
            <person name="Woodcroft B.J."/>
            <person name="Tyson G.W."/>
            <person name="Hugenholtz P."/>
            <person name="Polz M.F."/>
            <person name="Zhang T."/>
        </authorList>
    </citation>
    <scope>NUCLEOTIDE SEQUENCE</scope>
    <source>
        <strain evidence="2">HKST-UBA01</strain>
    </source>
</reference>
<dbReference type="Gene3D" id="1.10.3210.10">
    <property type="entry name" value="Hypothetical protein af1432"/>
    <property type="match status" value="1"/>
</dbReference>
<feature type="domain" description="HD-GYP" evidence="1">
    <location>
        <begin position="1"/>
        <end position="83"/>
    </location>
</feature>
<dbReference type="AlphaFoldDB" id="A0A956RRK2"/>
<dbReference type="EMBL" id="JAGQHR010001209">
    <property type="protein sequence ID" value="MCA9730438.1"/>
    <property type="molecule type" value="Genomic_DNA"/>
</dbReference>
<name>A0A956RRK2_UNCEI</name>
<dbReference type="InterPro" id="IPR037522">
    <property type="entry name" value="HD_GYP_dom"/>
</dbReference>
<evidence type="ECO:0000259" key="1">
    <source>
        <dbReference type="PROSITE" id="PS51832"/>
    </source>
</evidence>